<protein>
    <submittedName>
        <fullName evidence="4">Cysteine/Histidine-rich C1 domain family protein</fullName>
    </submittedName>
</protein>
<dbReference type="Pfam" id="PF03107">
    <property type="entry name" value="C1_2"/>
    <property type="match status" value="2"/>
</dbReference>
<dbReference type="InParanoid" id="A0A061E4Q7"/>
<dbReference type="FunCoup" id="A0A061E4Q7">
    <property type="interactions" value="23"/>
</dbReference>
<name>A0A061E4Q7_THECC</name>
<reference evidence="4 5" key="1">
    <citation type="journal article" date="2013" name="Genome Biol.">
        <title>The genome sequence of the most widely cultivated cacao type and its use to identify candidate genes regulating pod color.</title>
        <authorList>
            <person name="Motamayor J.C."/>
            <person name="Mockaitis K."/>
            <person name="Schmutz J."/>
            <person name="Haiminen N."/>
            <person name="Iii D.L."/>
            <person name="Cornejo O."/>
            <person name="Findley S.D."/>
            <person name="Zheng P."/>
            <person name="Utro F."/>
            <person name="Royaert S."/>
            <person name="Saski C."/>
            <person name="Jenkins J."/>
            <person name="Podicheti R."/>
            <person name="Zhao M."/>
            <person name="Scheffler B.E."/>
            <person name="Stack J.C."/>
            <person name="Feltus F.A."/>
            <person name="Mustiga G.M."/>
            <person name="Amores F."/>
            <person name="Phillips W."/>
            <person name="Marelli J.P."/>
            <person name="May G.D."/>
            <person name="Shapiro H."/>
            <person name="Ma J."/>
            <person name="Bustamante C.D."/>
            <person name="Schnell R.J."/>
            <person name="Main D."/>
            <person name="Gilbert D."/>
            <person name="Parida L."/>
            <person name="Kuhn D.N."/>
        </authorList>
    </citation>
    <scope>NUCLEOTIDE SEQUENCE [LARGE SCALE GENOMIC DNA]</scope>
    <source>
        <strain evidence="5">cv. Matina 1-6</strain>
    </source>
</reference>
<dbReference type="HOGENOM" id="CLU_647963_0_0_1"/>
<dbReference type="PANTHER" id="PTHR46477">
    <property type="entry name" value="CYSTEINE/HISTIDINE-RICH C1 DOMAIN FAMILY PROTEIN"/>
    <property type="match status" value="1"/>
</dbReference>
<dbReference type="InterPro" id="IPR046349">
    <property type="entry name" value="C1-like_sf"/>
</dbReference>
<dbReference type="InterPro" id="IPR004146">
    <property type="entry name" value="DC1"/>
</dbReference>
<dbReference type="Gramene" id="EOX97218">
    <property type="protein sequence ID" value="EOX97218"/>
    <property type="gene ID" value="TCM_006308"/>
</dbReference>
<sequence length="424" mass="46895">MKYNEISHFSHPQHILKFEYTEVPFKCDGCKEVGIGSRYRCAFCDFDLHMHCAIPSLSIAHPFYKKCSFQFLSRPPGDTPRYCNACEKDVTGFVYHCKSCGFDLHPCCAKLPMVLDDGEVKLYLYRKVSAPCHRCGRKGRSWSYRSACKKYNLHVACVREMLVENWHELYYGRGKGTRKLETRIPSLKNTLQTPHKKSKGKVQKCCEMAGLALQFVISAVLGDPTTLIAGVIGTLMSRDETARPKEMGICNSCESTSAVTAKLILQDGRLQEFPDPVKVSHVLERNPDCFICSSDDMDFDSILCAIAEEDQLQLGELYFALPLSWLNSPLRTEEMGALAIKAGKALKLGIRKKFCGCGIKKVDPLLLPNKRVAKSSCMETNGGSDGSAGVAAGGGVRRNTRGAGRGSGSSFTAKLTVILEEQVD</sequence>
<gene>
    <name evidence="4" type="ORF">TCM_006308</name>
</gene>
<accession>A0A061E4Q7</accession>
<evidence type="ECO:0000256" key="1">
    <source>
        <dbReference type="ARBA" id="ARBA00022737"/>
    </source>
</evidence>
<dbReference type="eggNOG" id="ENOG502QUAU">
    <property type="taxonomic scope" value="Eukaryota"/>
</dbReference>
<dbReference type="STRING" id="3641.A0A061E4Q7"/>
<dbReference type="InterPro" id="IPR025322">
    <property type="entry name" value="PADRE_dom"/>
</dbReference>
<dbReference type="Proteomes" id="UP000026915">
    <property type="component" value="Chromosome 2"/>
</dbReference>
<dbReference type="EMBL" id="CM001880">
    <property type="protein sequence ID" value="EOX97218.1"/>
    <property type="molecule type" value="Genomic_DNA"/>
</dbReference>
<keyword evidence="1" id="KW-0677">Repeat</keyword>
<evidence type="ECO:0000313" key="5">
    <source>
        <dbReference type="Proteomes" id="UP000026915"/>
    </source>
</evidence>
<keyword evidence="5" id="KW-1185">Reference proteome</keyword>
<dbReference type="Pfam" id="PF14009">
    <property type="entry name" value="PADRE"/>
    <property type="match status" value="1"/>
</dbReference>
<feature type="domain" description="DC1" evidence="3">
    <location>
        <begin position="9"/>
        <end position="53"/>
    </location>
</feature>
<feature type="compositionally biased region" description="Gly residues" evidence="2">
    <location>
        <begin position="383"/>
        <end position="396"/>
    </location>
</feature>
<dbReference type="SUPFAM" id="SSF57889">
    <property type="entry name" value="Cysteine-rich domain"/>
    <property type="match status" value="1"/>
</dbReference>
<feature type="region of interest" description="Disordered" evidence="2">
    <location>
        <begin position="378"/>
        <end position="409"/>
    </location>
</feature>
<organism evidence="4 5">
    <name type="scientific">Theobroma cacao</name>
    <name type="common">Cacao</name>
    <name type="synonym">Cocoa</name>
    <dbReference type="NCBI Taxonomy" id="3641"/>
    <lineage>
        <taxon>Eukaryota</taxon>
        <taxon>Viridiplantae</taxon>
        <taxon>Streptophyta</taxon>
        <taxon>Embryophyta</taxon>
        <taxon>Tracheophyta</taxon>
        <taxon>Spermatophyta</taxon>
        <taxon>Magnoliopsida</taxon>
        <taxon>eudicotyledons</taxon>
        <taxon>Gunneridae</taxon>
        <taxon>Pentapetalae</taxon>
        <taxon>rosids</taxon>
        <taxon>malvids</taxon>
        <taxon>Malvales</taxon>
        <taxon>Malvaceae</taxon>
        <taxon>Byttnerioideae</taxon>
        <taxon>Theobroma</taxon>
    </lineage>
</organism>
<evidence type="ECO:0000259" key="3">
    <source>
        <dbReference type="Pfam" id="PF03107"/>
    </source>
</evidence>
<dbReference type="PANTHER" id="PTHR46477:SF3">
    <property type="entry name" value="CYSTEINE_HISTIDINE-RICH C1 DOMAIN FAMILY PROTEIN"/>
    <property type="match status" value="1"/>
</dbReference>
<feature type="domain" description="DC1" evidence="3">
    <location>
        <begin position="72"/>
        <end position="109"/>
    </location>
</feature>
<proteinExistence type="predicted"/>
<evidence type="ECO:0000256" key="2">
    <source>
        <dbReference type="SAM" id="MobiDB-lite"/>
    </source>
</evidence>
<evidence type="ECO:0000313" key="4">
    <source>
        <dbReference type="EMBL" id="EOX97218.1"/>
    </source>
</evidence>
<dbReference type="Gene3D" id="3.30.60.20">
    <property type="match status" value="1"/>
</dbReference>
<dbReference type="AlphaFoldDB" id="A0A061E4Q7"/>